<keyword evidence="2" id="KW-1185">Reference proteome</keyword>
<name>A0A1I7WRU2_HETBA</name>
<evidence type="ECO:0000313" key="2">
    <source>
        <dbReference type="Proteomes" id="UP000095283"/>
    </source>
</evidence>
<feature type="signal peptide" evidence="1">
    <location>
        <begin position="1"/>
        <end position="20"/>
    </location>
</feature>
<dbReference type="Proteomes" id="UP000095283">
    <property type="component" value="Unplaced"/>
</dbReference>
<evidence type="ECO:0000256" key="1">
    <source>
        <dbReference type="SAM" id="SignalP"/>
    </source>
</evidence>
<dbReference type="AlphaFoldDB" id="A0A1I7WRU2"/>
<dbReference type="WBParaSite" id="Hba_07810">
    <property type="protein sequence ID" value="Hba_07810"/>
    <property type="gene ID" value="Hba_07810"/>
</dbReference>
<protein>
    <submittedName>
        <fullName evidence="3">Kidney androgen-regulated protein-like</fullName>
    </submittedName>
</protein>
<proteinExistence type="predicted"/>
<accession>A0A1I7WRU2</accession>
<evidence type="ECO:0000313" key="3">
    <source>
        <dbReference type="WBParaSite" id="Hba_07810"/>
    </source>
</evidence>
<keyword evidence="1" id="KW-0732">Signal</keyword>
<reference evidence="3" key="1">
    <citation type="submission" date="2016-11" db="UniProtKB">
        <authorList>
            <consortium name="WormBaseParasite"/>
        </authorList>
    </citation>
    <scope>IDENTIFICATION</scope>
</reference>
<sequence>MTNSEVRWLAVAMTLFTVSSQIPDKFSVPQMLPPDHSYAHPDFTSYDPSGPLPDLNMVIVHNSSFSTSTSSNKESTPPLIIIPTPISNDIFETDLTGAELNVPLTAIEQDSTKKTPSKLQQLNL</sequence>
<organism evidence="2 3">
    <name type="scientific">Heterorhabditis bacteriophora</name>
    <name type="common">Entomopathogenic nematode worm</name>
    <dbReference type="NCBI Taxonomy" id="37862"/>
    <lineage>
        <taxon>Eukaryota</taxon>
        <taxon>Metazoa</taxon>
        <taxon>Ecdysozoa</taxon>
        <taxon>Nematoda</taxon>
        <taxon>Chromadorea</taxon>
        <taxon>Rhabditida</taxon>
        <taxon>Rhabditina</taxon>
        <taxon>Rhabditomorpha</taxon>
        <taxon>Strongyloidea</taxon>
        <taxon>Heterorhabditidae</taxon>
        <taxon>Heterorhabditis</taxon>
    </lineage>
</organism>
<feature type="chain" id="PRO_5009310771" evidence="1">
    <location>
        <begin position="21"/>
        <end position="124"/>
    </location>
</feature>